<dbReference type="GO" id="GO:0003677">
    <property type="term" value="F:DNA binding"/>
    <property type="evidence" value="ECO:0007669"/>
    <property type="project" value="UniProtKB-KW"/>
</dbReference>
<name>A0AA86PSM6_9EUKA</name>
<keyword evidence="4" id="KW-1185">Reference proteome</keyword>
<dbReference type="AlphaFoldDB" id="A0AA86PSM6"/>
<evidence type="ECO:0000259" key="1">
    <source>
        <dbReference type="PROSITE" id="PS50090"/>
    </source>
</evidence>
<comment type="caution">
    <text evidence="2">The sequence shown here is derived from an EMBL/GenBank/DDBJ whole genome shotgun (WGS) entry which is preliminary data.</text>
</comment>
<reference evidence="2" key="1">
    <citation type="submission" date="2023-06" db="EMBL/GenBank/DDBJ databases">
        <authorList>
            <person name="Kurt Z."/>
        </authorList>
    </citation>
    <scope>NUCLEOTIDE SEQUENCE</scope>
</reference>
<reference evidence="3 4" key="2">
    <citation type="submission" date="2024-07" db="EMBL/GenBank/DDBJ databases">
        <authorList>
            <person name="Akdeniz Z."/>
        </authorList>
    </citation>
    <scope>NUCLEOTIDE SEQUENCE [LARGE SCALE GENOMIC DNA]</scope>
</reference>
<keyword evidence="2" id="KW-0238">DNA-binding</keyword>
<organism evidence="2">
    <name type="scientific">Hexamita inflata</name>
    <dbReference type="NCBI Taxonomy" id="28002"/>
    <lineage>
        <taxon>Eukaryota</taxon>
        <taxon>Metamonada</taxon>
        <taxon>Diplomonadida</taxon>
        <taxon>Hexamitidae</taxon>
        <taxon>Hexamitinae</taxon>
        <taxon>Hexamita</taxon>
    </lineage>
</organism>
<protein>
    <submittedName>
        <fullName evidence="2">Myb-like DNA-binding domain-containing protein</fullName>
    </submittedName>
    <submittedName>
        <fullName evidence="3">Myb-like_DNA-binding domain-containing protein</fullName>
    </submittedName>
</protein>
<dbReference type="CDD" id="cd00167">
    <property type="entry name" value="SANT"/>
    <property type="match status" value="1"/>
</dbReference>
<dbReference type="PROSITE" id="PS50090">
    <property type="entry name" value="MYB_LIKE"/>
    <property type="match status" value="1"/>
</dbReference>
<evidence type="ECO:0000313" key="2">
    <source>
        <dbReference type="EMBL" id="CAI9940279.1"/>
    </source>
</evidence>
<feature type="domain" description="Myb-like" evidence="1">
    <location>
        <begin position="30"/>
        <end position="76"/>
    </location>
</feature>
<dbReference type="Pfam" id="PF00249">
    <property type="entry name" value="Myb_DNA-binding"/>
    <property type="match status" value="1"/>
</dbReference>
<evidence type="ECO:0000313" key="4">
    <source>
        <dbReference type="Proteomes" id="UP001642409"/>
    </source>
</evidence>
<dbReference type="EMBL" id="CAXDID020000078">
    <property type="protein sequence ID" value="CAL6017244.1"/>
    <property type="molecule type" value="Genomic_DNA"/>
</dbReference>
<dbReference type="SUPFAM" id="SSF46689">
    <property type="entry name" value="Homeodomain-like"/>
    <property type="match status" value="1"/>
</dbReference>
<dbReference type="InterPro" id="IPR009057">
    <property type="entry name" value="Homeodomain-like_sf"/>
</dbReference>
<dbReference type="EMBL" id="CATOUU010000675">
    <property type="protein sequence ID" value="CAI9940279.1"/>
    <property type="molecule type" value="Genomic_DNA"/>
</dbReference>
<evidence type="ECO:0000313" key="3">
    <source>
        <dbReference type="EMBL" id="CAL6017244.1"/>
    </source>
</evidence>
<dbReference type="InterPro" id="IPR001005">
    <property type="entry name" value="SANT/Myb"/>
</dbReference>
<gene>
    <name evidence="3" type="ORF">HINF_LOCUS25894</name>
    <name evidence="2" type="ORF">HINF_LOCUS27924</name>
</gene>
<dbReference type="Gene3D" id="1.10.10.60">
    <property type="entry name" value="Homeodomain-like"/>
    <property type="match status" value="1"/>
</dbReference>
<sequence>MNQISTQQQIKKNNDEIVKPIHFQTKQYAKWNKDDTQKMIQLTSQYKNTQINWNSVSTYFENRTVQQCKSFYNNKIRIFSFQSLLSQNQNIENLAKKAVVYIVSAKRNIELISPKHLCIAHIVAVIKEHIAKAFEGDLLFQFDLNILKLIQSIILVYKTNINTFIKRVSQFGCVKFEDSVLTADQIAQLVNFMDSFDYNALLEIVEVLILVKSQEEC</sequence>
<dbReference type="SMART" id="SM00717">
    <property type="entry name" value="SANT"/>
    <property type="match status" value="1"/>
</dbReference>
<accession>A0AA86PSM6</accession>
<proteinExistence type="predicted"/>
<dbReference type="Proteomes" id="UP001642409">
    <property type="component" value="Unassembled WGS sequence"/>
</dbReference>